<evidence type="ECO:0000256" key="10">
    <source>
        <dbReference type="SAM" id="Phobius"/>
    </source>
</evidence>
<keyword evidence="4 10" id="KW-0812">Transmembrane</keyword>
<comment type="similarity">
    <text evidence="2">Belongs to the RETREG family.</text>
</comment>
<feature type="domain" description="RETREG1-3/ARL6IP-like N-terminal reticulon-homology" evidence="11">
    <location>
        <begin position="81"/>
        <end position="221"/>
    </location>
</feature>
<dbReference type="InterPro" id="IPR043384">
    <property type="entry name" value="RETREG1/3"/>
</dbReference>
<keyword evidence="12" id="KW-1185">Reference proteome</keyword>
<keyword evidence="8 10" id="KW-0472">Membrane</keyword>
<dbReference type="OrthoDB" id="10029527at2759"/>
<dbReference type="AlphaFoldDB" id="A0A2U3Z2V5"/>
<keyword evidence="3" id="KW-0597">Phosphoprotein</keyword>
<accession>A0A2U3Z2V5</accession>
<organism evidence="12 13">
    <name type="scientific">Leptonychotes weddellii</name>
    <name type="common">Weddell seal</name>
    <name type="synonym">Otaria weddellii</name>
    <dbReference type="NCBI Taxonomy" id="9713"/>
    <lineage>
        <taxon>Eukaryota</taxon>
        <taxon>Metazoa</taxon>
        <taxon>Chordata</taxon>
        <taxon>Craniata</taxon>
        <taxon>Vertebrata</taxon>
        <taxon>Euteleostomi</taxon>
        <taxon>Mammalia</taxon>
        <taxon>Eutheria</taxon>
        <taxon>Laurasiatheria</taxon>
        <taxon>Carnivora</taxon>
        <taxon>Caniformia</taxon>
        <taxon>Pinnipedia</taxon>
        <taxon>Phocidae</taxon>
        <taxon>Monachinae</taxon>
        <taxon>Lobodontini</taxon>
        <taxon>Leptonychotes</taxon>
    </lineage>
</organism>
<gene>
    <name evidence="13" type="primary">LOC102748326</name>
</gene>
<evidence type="ECO:0000256" key="4">
    <source>
        <dbReference type="ARBA" id="ARBA00022692"/>
    </source>
</evidence>
<evidence type="ECO:0000256" key="8">
    <source>
        <dbReference type="ARBA" id="ARBA00023136"/>
    </source>
</evidence>
<dbReference type="GeneID" id="102748326"/>
<feature type="transmembrane region" description="Helical" evidence="10">
    <location>
        <begin position="194"/>
        <end position="221"/>
    </location>
</feature>
<keyword evidence="5" id="KW-0256">Endoplasmic reticulum</keyword>
<evidence type="ECO:0000256" key="3">
    <source>
        <dbReference type="ARBA" id="ARBA00022553"/>
    </source>
</evidence>
<name>A0A2U3Z2V5_LEPWE</name>
<reference evidence="13" key="1">
    <citation type="submission" date="2025-08" db="UniProtKB">
        <authorList>
            <consortium name="RefSeq"/>
        </authorList>
    </citation>
    <scope>IDENTIFICATION</scope>
    <source>
        <tissue evidence="13">Liver</tissue>
    </source>
</reference>
<proteinExistence type="inferred from homology"/>
<feature type="region of interest" description="Disordered" evidence="9">
    <location>
        <begin position="1"/>
        <end position="46"/>
    </location>
</feature>
<dbReference type="PANTHER" id="PTHR28659:SF3">
    <property type="entry name" value="RETICULOPHAGY REGULATOR 1"/>
    <property type="match status" value="1"/>
</dbReference>
<dbReference type="Pfam" id="PF24456">
    <property type="entry name" value="RHD_RETREG1-3"/>
    <property type="match status" value="1"/>
</dbReference>
<sequence length="229" mass="25317">MASPAPPEHAAEGCPAPAVGEQALRPPPPPRAPPEEQGEEAQEKGAVAARAGRQVEEAAGGVAAAVTWLLGEPVLWLGCRADELLSWKRPLRSLLGFVAANLLFWFLALTPWRVYHLISVMILGRVIMQIIKDMVLSRARGAQLWRSLSESWEVINSKPDERSRFSHCIAESWMNFSIFLQEMSLFKQQSPGKFCLLVCSVCTFFTVLGSYIPGVILSYLLCKYGRTFG</sequence>
<comment type="subcellular location">
    <subcellularLocation>
        <location evidence="1">Endoplasmic reticulum membrane</location>
        <topology evidence="1">Multi-pass membrane protein</topology>
    </subcellularLocation>
</comment>
<evidence type="ECO:0000256" key="7">
    <source>
        <dbReference type="ARBA" id="ARBA00023006"/>
    </source>
</evidence>
<dbReference type="GO" id="GO:0005789">
    <property type="term" value="C:endoplasmic reticulum membrane"/>
    <property type="evidence" value="ECO:0007669"/>
    <property type="project" value="UniProtKB-SubCell"/>
</dbReference>
<keyword evidence="6 10" id="KW-1133">Transmembrane helix</keyword>
<protein>
    <submittedName>
        <fullName evidence="13">Reticulophagy regulator 1-like</fullName>
    </submittedName>
</protein>
<evidence type="ECO:0000256" key="2">
    <source>
        <dbReference type="ARBA" id="ARBA00006299"/>
    </source>
</evidence>
<evidence type="ECO:0000256" key="9">
    <source>
        <dbReference type="SAM" id="MobiDB-lite"/>
    </source>
</evidence>
<evidence type="ECO:0000313" key="13">
    <source>
        <dbReference type="RefSeq" id="XP_006750321.1"/>
    </source>
</evidence>
<evidence type="ECO:0000313" key="12">
    <source>
        <dbReference type="Proteomes" id="UP000245341"/>
    </source>
</evidence>
<evidence type="ECO:0000256" key="5">
    <source>
        <dbReference type="ARBA" id="ARBA00022824"/>
    </source>
</evidence>
<dbReference type="KEGG" id="lww:102748326"/>
<dbReference type="InterPro" id="IPR057282">
    <property type="entry name" value="RETREG1-3-like_RHD"/>
</dbReference>
<dbReference type="GO" id="GO:0061709">
    <property type="term" value="P:reticulophagy"/>
    <property type="evidence" value="ECO:0007669"/>
    <property type="project" value="InterPro"/>
</dbReference>
<dbReference type="Proteomes" id="UP000245341">
    <property type="component" value="Unplaced"/>
</dbReference>
<dbReference type="STRING" id="9713.A0A2U3Z2V5"/>
<keyword evidence="7" id="KW-0072">Autophagy</keyword>
<evidence type="ECO:0000256" key="1">
    <source>
        <dbReference type="ARBA" id="ARBA00004477"/>
    </source>
</evidence>
<dbReference type="RefSeq" id="XP_006750321.1">
    <property type="nucleotide sequence ID" value="XM_006750258.1"/>
</dbReference>
<evidence type="ECO:0000256" key="6">
    <source>
        <dbReference type="ARBA" id="ARBA00022989"/>
    </source>
</evidence>
<evidence type="ECO:0000259" key="11">
    <source>
        <dbReference type="Pfam" id="PF24456"/>
    </source>
</evidence>
<dbReference type="PANTHER" id="PTHR28659">
    <property type="entry name" value="RETICULON-LIKE PROTEIN"/>
    <property type="match status" value="1"/>
</dbReference>
<dbReference type="GO" id="GO:0043524">
    <property type="term" value="P:negative regulation of neuron apoptotic process"/>
    <property type="evidence" value="ECO:0007669"/>
    <property type="project" value="TreeGrafter"/>
</dbReference>